<organism evidence="1 2">
    <name type="scientific">Actinoplanes octamycinicus</name>
    <dbReference type="NCBI Taxonomy" id="135948"/>
    <lineage>
        <taxon>Bacteria</taxon>
        <taxon>Bacillati</taxon>
        <taxon>Actinomycetota</taxon>
        <taxon>Actinomycetes</taxon>
        <taxon>Micromonosporales</taxon>
        <taxon>Micromonosporaceae</taxon>
        <taxon>Actinoplanes</taxon>
    </lineage>
</organism>
<accession>A0A7W7GXV8</accession>
<gene>
    <name evidence="1" type="ORF">BJY16_003737</name>
</gene>
<name>A0A7W7GXV8_9ACTN</name>
<dbReference type="AlphaFoldDB" id="A0A7W7GXV8"/>
<dbReference type="Proteomes" id="UP000546162">
    <property type="component" value="Unassembled WGS sequence"/>
</dbReference>
<dbReference type="EMBL" id="JACHNB010000001">
    <property type="protein sequence ID" value="MBB4740278.1"/>
    <property type="molecule type" value="Genomic_DNA"/>
</dbReference>
<sequence>MTMEVTGVRALRLPVVLATLLIGGVAGCADNIQGAAPAASVSPAAPSAAGPASVPAATGAATATAAASVTATATAAPVGKAFPLTVTRRGGFAGVDDRVVIAADGSAVVTHRGKAPVRTSLSAGTMAELRQLLTAPEFTGRRTPSASPAVCADGFEYEIVSASVATAVHGCDAAHAIAQNPVLTLVAGLFQA</sequence>
<proteinExistence type="predicted"/>
<comment type="caution">
    <text evidence="1">The sequence shown here is derived from an EMBL/GenBank/DDBJ whole genome shotgun (WGS) entry which is preliminary data.</text>
</comment>
<evidence type="ECO:0000313" key="2">
    <source>
        <dbReference type="Proteomes" id="UP000546162"/>
    </source>
</evidence>
<protein>
    <submittedName>
        <fullName evidence="1">Uncharacterized protein</fullName>
    </submittedName>
</protein>
<dbReference type="RefSeq" id="WP_185040711.1">
    <property type="nucleotide sequence ID" value="NZ_BAABFG010000005.1"/>
</dbReference>
<keyword evidence="2" id="KW-1185">Reference proteome</keyword>
<reference evidence="1 2" key="1">
    <citation type="submission" date="2020-08" db="EMBL/GenBank/DDBJ databases">
        <title>Sequencing the genomes of 1000 actinobacteria strains.</title>
        <authorList>
            <person name="Klenk H.-P."/>
        </authorList>
    </citation>
    <scope>NUCLEOTIDE SEQUENCE [LARGE SCALE GENOMIC DNA]</scope>
    <source>
        <strain evidence="1 2">DSM 45809</strain>
    </source>
</reference>
<evidence type="ECO:0000313" key="1">
    <source>
        <dbReference type="EMBL" id="MBB4740278.1"/>
    </source>
</evidence>